<feature type="region of interest" description="Disordered" evidence="1">
    <location>
        <begin position="84"/>
        <end position="107"/>
    </location>
</feature>
<evidence type="ECO:0000256" key="1">
    <source>
        <dbReference type="SAM" id="MobiDB-lite"/>
    </source>
</evidence>
<gene>
    <name evidence="2" type="ORF">TDIB3V08_LOCUS8361</name>
</gene>
<evidence type="ECO:0000313" key="2">
    <source>
        <dbReference type="EMBL" id="CAD7202176.1"/>
    </source>
</evidence>
<sequence>MGGLVLAAVNLPGVKMTRTIKRRCISIEIEYLEYIGDKRPACGSNQNLQVALTTRTVGTGVEEEVGRSPRKSHIELGVEPGTSLEKVSKLRSHSLPPDGSGSDLSPPRDLPRATAFLLTGLVQTSVTSSRARFQCLSKAATKAIQYPRIPFMFRIYT</sequence>
<dbReference type="AlphaFoldDB" id="A0A7R8VP85"/>
<reference evidence="2" key="1">
    <citation type="submission" date="2020-11" db="EMBL/GenBank/DDBJ databases">
        <authorList>
            <person name="Tran Van P."/>
        </authorList>
    </citation>
    <scope>NUCLEOTIDE SEQUENCE</scope>
</reference>
<name>A0A7R8VP85_TIMDO</name>
<feature type="compositionally biased region" description="Low complexity" evidence="1">
    <location>
        <begin position="94"/>
        <end position="107"/>
    </location>
</feature>
<proteinExistence type="predicted"/>
<dbReference type="EMBL" id="OA569063">
    <property type="protein sequence ID" value="CAD7202176.1"/>
    <property type="molecule type" value="Genomic_DNA"/>
</dbReference>
<protein>
    <submittedName>
        <fullName evidence="2">Uncharacterized protein</fullName>
    </submittedName>
</protein>
<organism evidence="2">
    <name type="scientific">Timema douglasi</name>
    <name type="common">Walking stick</name>
    <dbReference type="NCBI Taxonomy" id="61478"/>
    <lineage>
        <taxon>Eukaryota</taxon>
        <taxon>Metazoa</taxon>
        <taxon>Ecdysozoa</taxon>
        <taxon>Arthropoda</taxon>
        <taxon>Hexapoda</taxon>
        <taxon>Insecta</taxon>
        <taxon>Pterygota</taxon>
        <taxon>Neoptera</taxon>
        <taxon>Polyneoptera</taxon>
        <taxon>Phasmatodea</taxon>
        <taxon>Timematodea</taxon>
        <taxon>Timematoidea</taxon>
        <taxon>Timematidae</taxon>
        <taxon>Timema</taxon>
    </lineage>
</organism>
<accession>A0A7R8VP85</accession>